<name>B0S4D7_FINM2</name>
<gene>
    <name evidence="2" type="ordered locus">FMG_P0079</name>
</gene>
<keyword evidence="1" id="KW-0472">Membrane</keyword>
<dbReference type="KEGG" id="fma:FMG_P0079"/>
<organism evidence="2 3">
    <name type="scientific">Finegoldia magna (strain ATCC 29328 / DSM 20472 / WAL 2508)</name>
    <name type="common">Peptostreptococcus magnus</name>
    <dbReference type="NCBI Taxonomy" id="334413"/>
    <lineage>
        <taxon>Bacteria</taxon>
        <taxon>Bacillati</taxon>
        <taxon>Bacillota</taxon>
        <taxon>Tissierellia</taxon>
        <taxon>Tissierellales</taxon>
        <taxon>Peptoniphilaceae</taxon>
        <taxon>Finegoldia</taxon>
    </lineage>
</organism>
<dbReference type="HOGENOM" id="CLU_2861178_0_0_9"/>
<sequence length="64" mass="7581">MSNNERLLTIILLGEFIPIILLEAFLHVKYYRTNNKKYRKLILLWAGIGYLFGFLDLYVVDFLA</sequence>
<reference evidence="2 3" key="1">
    <citation type="journal article" date="2008" name="DNA Res.">
        <title>Complete genome sequence of Finegoldia magna, an anaerobic opportunistic pathogen.</title>
        <authorList>
            <person name="Goto T."/>
            <person name="Yamashita A."/>
            <person name="Hirakawa H."/>
            <person name="Matsutani M."/>
            <person name="Todo K."/>
            <person name="Ohshima K."/>
            <person name="Toh H."/>
            <person name="Miyamoto K."/>
            <person name="Kuhara S."/>
            <person name="Hattori M."/>
            <person name="Shimizu T."/>
            <person name="Akimoto S."/>
        </authorList>
    </citation>
    <scope>NUCLEOTIDE SEQUENCE [LARGE SCALE GENOMIC DNA]</scope>
    <source>
        <strain evidence="3">ATCC 29328 / DSM 20472 / WAL 2508</strain>
        <plasmid evidence="2 3">pFMC</plasmid>
    </source>
</reference>
<evidence type="ECO:0000256" key="1">
    <source>
        <dbReference type="SAM" id="Phobius"/>
    </source>
</evidence>
<keyword evidence="3" id="KW-1185">Reference proteome</keyword>
<dbReference type="Proteomes" id="UP000001319">
    <property type="component" value="Plasmid pFMC"/>
</dbReference>
<dbReference type="EMBL" id="AP008972">
    <property type="protein sequence ID" value="BAG09128.1"/>
    <property type="molecule type" value="Genomic_DNA"/>
</dbReference>
<proteinExistence type="predicted"/>
<feature type="transmembrane region" description="Helical" evidence="1">
    <location>
        <begin position="6"/>
        <end position="28"/>
    </location>
</feature>
<evidence type="ECO:0000313" key="3">
    <source>
        <dbReference type="Proteomes" id="UP000001319"/>
    </source>
</evidence>
<keyword evidence="2" id="KW-0614">Plasmid</keyword>
<evidence type="ECO:0000313" key="2">
    <source>
        <dbReference type="EMBL" id="BAG09128.1"/>
    </source>
</evidence>
<dbReference type="AlphaFoldDB" id="B0S4D7"/>
<accession>B0S4D7</accession>
<geneLocation type="plasmid" evidence="2 3">
    <name>pFMC</name>
</geneLocation>
<protein>
    <submittedName>
        <fullName evidence="2">Uncharacterized protein</fullName>
    </submittedName>
</protein>
<keyword evidence="1" id="KW-0812">Transmembrane</keyword>
<keyword evidence="1" id="KW-1133">Transmembrane helix</keyword>
<feature type="transmembrane region" description="Helical" evidence="1">
    <location>
        <begin position="40"/>
        <end position="60"/>
    </location>
</feature>